<protein>
    <submittedName>
        <fullName evidence="2">LRRC74A</fullName>
    </submittedName>
</protein>
<name>A0A7J7K4F5_BUGNE</name>
<keyword evidence="3" id="KW-1185">Reference proteome</keyword>
<dbReference type="PANTHER" id="PTHR24114">
    <property type="entry name" value="LEUCINE RICH REPEAT FAMILY PROTEIN"/>
    <property type="match status" value="1"/>
</dbReference>
<organism evidence="2 3">
    <name type="scientific">Bugula neritina</name>
    <name type="common">Brown bryozoan</name>
    <name type="synonym">Sertularia neritina</name>
    <dbReference type="NCBI Taxonomy" id="10212"/>
    <lineage>
        <taxon>Eukaryota</taxon>
        <taxon>Metazoa</taxon>
        <taxon>Spiralia</taxon>
        <taxon>Lophotrochozoa</taxon>
        <taxon>Bryozoa</taxon>
        <taxon>Gymnolaemata</taxon>
        <taxon>Cheilostomatida</taxon>
        <taxon>Flustrina</taxon>
        <taxon>Buguloidea</taxon>
        <taxon>Bugulidae</taxon>
        <taxon>Bugula</taxon>
    </lineage>
</organism>
<dbReference type="InterPro" id="IPR052394">
    <property type="entry name" value="LRR-containing"/>
</dbReference>
<sequence length="543" mass="59633">MADSSGEETELASASSGQSELPTPLPKQGDVRPNFSRPITGRTPCHVSGDLELLFPAPGDQEEVFDDCLITELKEILATAPNRSYIRFGRCEVGEEKYLSGGSKPLDIFNSEHWDTDLENDDEDESSIDYSSQHLYTQICKRLNVTPVSHFARHMEEPSISLKYHSLTSTETAAIFKSLRDMLNVERLDLEGNCIQNKGFQLLCDLLIDNKSLKELNIDENGLTDQCITSLADLLSQNSTLKTLSLGSNGFTDRSAYILADCLEDCKLTALSLCHNKLGGTAGVILGPALSTNVYLDILDLSWNQIRGCGAIAIATGLKENVHMKICNLSWNGFGELGGNALADALLVNTNLTTIDISANRLTYPVAVRFAKALGTNEVLEVLKMANNPITTAGCLVLIDAISKSQKSSLGYLDLLENPVEYEFLHVLQEVRAKKVDFQVFHGTILRAGNSTDDIGKPAIDIVRLSQQPVMILKGSLKINNPDKILEWLRKHNVKTKLCSLDNIIKCLKELDRTLSDSAVVNALSALPRHQDDKILISDLLSM</sequence>
<gene>
    <name evidence="2" type="ORF">EB796_008587</name>
</gene>
<reference evidence="2" key="1">
    <citation type="submission" date="2020-06" db="EMBL/GenBank/DDBJ databases">
        <title>Draft genome of Bugula neritina, a colonial animal packing powerful symbionts and potential medicines.</title>
        <authorList>
            <person name="Rayko M."/>
        </authorList>
    </citation>
    <scope>NUCLEOTIDE SEQUENCE [LARGE SCALE GENOMIC DNA]</scope>
    <source>
        <strain evidence="2">Kwan_BN1</strain>
    </source>
</reference>
<dbReference type="EMBL" id="VXIV02001455">
    <property type="protein sequence ID" value="KAF6033097.1"/>
    <property type="molecule type" value="Genomic_DNA"/>
</dbReference>
<dbReference type="PANTHER" id="PTHR24114:SF2">
    <property type="entry name" value="F-BOX DOMAIN-CONTAINING PROTEIN-RELATED"/>
    <property type="match status" value="1"/>
</dbReference>
<dbReference type="Gene3D" id="3.80.10.10">
    <property type="entry name" value="Ribonuclease Inhibitor"/>
    <property type="match status" value="1"/>
</dbReference>
<dbReference type="AlphaFoldDB" id="A0A7J7K4F5"/>
<dbReference type="InterPro" id="IPR001611">
    <property type="entry name" value="Leu-rich_rpt"/>
</dbReference>
<dbReference type="Pfam" id="PF13516">
    <property type="entry name" value="LRR_6"/>
    <property type="match status" value="3"/>
</dbReference>
<evidence type="ECO:0000313" key="2">
    <source>
        <dbReference type="EMBL" id="KAF6033097.1"/>
    </source>
</evidence>
<dbReference type="InterPro" id="IPR032675">
    <property type="entry name" value="LRR_dom_sf"/>
</dbReference>
<feature type="compositionally biased region" description="Acidic residues" evidence="1">
    <location>
        <begin position="1"/>
        <end position="10"/>
    </location>
</feature>
<dbReference type="SMART" id="SM00368">
    <property type="entry name" value="LRR_RI"/>
    <property type="match status" value="8"/>
</dbReference>
<accession>A0A7J7K4F5</accession>
<dbReference type="SUPFAM" id="SSF52047">
    <property type="entry name" value="RNI-like"/>
    <property type="match status" value="1"/>
</dbReference>
<evidence type="ECO:0000256" key="1">
    <source>
        <dbReference type="SAM" id="MobiDB-lite"/>
    </source>
</evidence>
<proteinExistence type="predicted"/>
<feature type="region of interest" description="Disordered" evidence="1">
    <location>
        <begin position="1"/>
        <end position="43"/>
    </location>
</feature>
<feature type="compositionally biased region" description="Polar residues" evidence="1">
    <location>
        <begin position="12"/>
        <end position="21"/>
    </location>
</feature>
<dbReference type="OrthoDB" id="120976at2759"/>
<comment type="caution">
    <text evidence="2">The sequence shown here is derived from an EMBL/GenBank/DDBJ whole genome shotgun (WGS) entry which is preliminary data.</text>
</comment>
<evidence type="ECO:0000313" key="3">
    <source>
        <dbReference type="Proteomes" id="UP000593567"/>
    </source>
</evidence>
<dbReference type="Proteomes" id="UP000593567">
    <property type="component" value="Unassembled WGS sequence"/>
</dbReference>